<reference evidence="1 2" key="1">
    <citation type="submission" date="2018-06" db="EMBL/GenBank/DDBJ databases">
        <authorList>
            <consortium name="Pathogen Informatics"/>
            <person name="Doyle S."/>
        </authorList>
    </citation>
    <scope>NUCLEOTIDE SEQUENCE [LARGE SCALE GENOMIC DNA]</scope>
    <source>
        <strain evidence="1 2">NCTC5798</strain>
    </source>
</reference>
<name>A0A379UPR3_SALET</name>
<dbReference type="Proteomes" id="UP000255534">
    <property type="component" value="Unassembled WGS sequence"/>
</dbReference>
<organism evidence="1 2">
    <name type="scientific">Salmonella enterica I</name>
    <dbReference type="NCBI Taxonomy" id="59201"/>
    <lineage>
        <taxon>Bacteria</taxon>
        <taxon>Pseudomonadati</taxon>
        <taxon>Pseudomonadota</taxon>
        <taxon>Gammaproteobacteria</taxon>
        <taxon>Enterobacterales</taxon>
        <taxon>Enterobacteriaceae</taxon>
        <taxon>Salmonella</taxon>
    </lineage>
</organism>
<proteinExistence type="predicted"/>
<evidence type="ECO:0000313" key="2">
    <source>
        <dbReference type="Proteomes" id="UP000255534"/>
    </source>
</evidence>
<dbReference type="AlphaFoldDB" id="A0A379UPR3"/>
<sequence length="169" mass="18974">MFFDWLTIEQDFGYQLPILGEVAYQRVQLETGEAGSLNQPVFQHKGSFCDQVSISIKGSILKMSGNPSRWNRLDNLFGHTSVDACVQVYNRILNELGLPEFTKCTKLWQRQASETEKAGTVTDGACIREIHITSNRTVGADNVDDYISGLSTLRYRNSEPRLHSNGKSV</sequence>
<dbReference type="EMBL" id="UGXK01000001">
    <property type="protein sequence ID" value="SUG70270.1"/>
    <property type="molecule type" value="Genomic_DNA"/>
</dbReference>
<gene>
    <name evidence="1" type="ORF">NCTC5798_01374</name>
</gene>
<accession>A0A379UPR3</accession>
<evidence type="ECO:0000313" key="1">
    <source>
        <dbReference type="EMBL" id="SUG70270.1"/>
    </source>
</evidence>
<protein>
    <submittedName>
        <fullName evidence="1">Uncharacterized protein</fullName>
    </submittedName>
</protein>